<dbReference type="KEGG" id="fvr:FVEG_02722"/>
<dbReference type="HOGENOM" id="CLU_2164349_0_0_1"/>
<dbReference type="OMA" id="HAYREWN"/>
<dbReference type="eggNOG" id="ENOG502RKU5">
    <property type="taxonomic scope" value="Eukaryota"/>
</dbReference>
<gene>
    <name evidence="2" type="ORF">FVEG_02722</name>
</gene>
<dbReference type="RefSeq" id="XP_018746444.1">
    <property type="nucleotide sequence ID" value="XM_018890166.1"/>
</dbReference>
<evidence type="ECO:0000256" key="1">
    <source>
        <dbReference type="SAM" id="MobiDB-lite"/>
    </source>
</evidence>
<protein>
    <submittedName>
        <fullName evidence="2">Uncharacterized protein</fullName>
    </submittedName>
</protein>
<dbReference type="GeneID" id="30060911"/>
<dbReference type="EMBL" id="CM000582">
    <property type="protein sequence ID" value="EWG40253.1"/>
    <property type="molecule type" value="Genomic_DNA"/>
</dbReference>
<name>W7LLH0_GIBM7</name>
<dbReference type="EMBL" id="DS022244">
    <property type="protein sequence ID" value="EWG40253.1"/>
    <property type="molecule type" value="Genomic_DNA"/>
</dbReference>
<evidence type="ECO:0000313" key="3">
    <source>
        <dbReference type="Proteomes" id="UP000009096"/>
    </source>
</evidence>
<dbReference type="VEuPathDB" id="FungiDB:FVEG_02722"/>
<proteinExistence type="predicted"/>
<reference evidence="2 3" key="1">
    <citation type="journal article" date="2010" name="Nature">
        <title>Comparative genomics reveals mobile pathogenicity chromosomes in Fusarium.</title>
        <authorList>
            <person name="Ma L.J."/>
            <person name="van der Does H.C."/>
            <person name="Borkovich K.A."/>
            <person name="Coleman J.J."/>
            <person name="Daboussi M.J."/>
            <person name="Di Pietro A."/>
            <person name="Dufresne M."/>
            <person name="Freitag M."/>
            <person name="Grabherr M."/>
            <person name="Henrissat B."/>
            <person name="Houterman P.M."/>
            <person name="Kang S."/>
            <person name="Shim W.B."/>
            <person name="Woloshuk C."/>
            <person name="Xie X."/>
            <person name="Xu J.R."/>
            <person name="Antoniw J."/>
            <person name="Baker S.E."/>
            <person name="Bluhm B.H."/>
            <person name="Breakspear A."/>
            <person name="Brown D.W."/>
            <person name="Butchko R.A."/>
            <person name="Chapman S."/>
            <person name="Coulson R."/>
            <person name="Coutinho P.M."/>
            <person name="Danchin E.G."/>
            <person name="Diener A."/>
            <person name="Gale L.R."/>
            <person name="Gardiner D.M."/>
            <person name="Goff S."/>
            <person name="Hammond-Kosack K.E."/>
            <person name="Hilburn K."/>
            <person name="Hua-Van A."/>
            <person name="Jonkers W."/>
            <person name="Kazan K."/>
            <person name="Kodira C.D."/>
            <person name="Koehrsen M."/>
            <person name="Kumar L."/>
            <person name="Lee Y.H."/>
            <person name="Li L."/>
            <person name="Manners J.M."/>
            <person name="Miranda-Saavedra D."/>
            <person name="Mukherjee M."/>
            <person name="Park G."/>
            <person name="Park J."/>
            <person name="Park S.Y."/>
            <person name="Proctor R.H."/>
            <person name="Regev A."/>
            <person name="Ruiz-Roldan M.C."/>
            <person name="Sain D."/>
            <person name="Sakthikumar S."/>
            <person name="Sykes S."/>
            <person name="Schwartz D.C."/>
            <person name="Turgeon B.G."/>
            <person name="Wapinski I."/>
            <person name="Yoder O."/>
            <person name="Young S."/>
            <person name="Zeng Q."/>
            <person name="Zhou S."/>
            <person name="Galagan J."/>
            <person name="Cuomo C.A."/>
            <person name="Kistler H.C."/>
            <person name="Rep M."/>
        </authorList>
    </citation>
    <scope>NUCLEOTIDE SEQUENCE [LARGE SCALE GENOMIC DNA]</scope>
    <source>
        <strain evidence="3">M3125 / FGSC 7600</strain>
    </source>
</reference>
<organism evidence="2 3">
    <name type="scientific">Gibberella moniliformis (strain M3125 / FGSC 7600)</name>
    <name type="common">Maize ear and stalk rot fungus</name>
    <name type="synonym">Fusarium verticillioides</name>
    <dbReference type="NCBI Taxonomy" id="334819"/>
    <lineage>
        <taxon>Eukaryota</taxon>
        <taxon>Fungi</taxon>
        <taxon>Dikarya</taxon>
        <taxon>Ascomycota</taxon>
        <taxon>Pezizomycotina</taxon>
        <taxon>Sordariomycetes</taxon>
        <taxon>Hypocreomycetidae</taxon>
        <taxon>Hypocreales</taxon>
        <taxon>Nectriaceae</taxon>
        <taxon>Fusarium</taxon>
        <taxon>Fusarium fujikuroi species complex</taxon>
    </lineage>
</organism>
<feature type="compositionally biased region" description="Polar residues" evidence="1">
    <location>
        <begin position="98"/>
        <end position="114"/>
    </location>
</feature>
<evidence type="ECO:0000313" key="2">
    <source>
        <dbReference type="EMBL" id="EWG40253.1"/>
    </source>
</evidence>
<keyword evidence="3" id="KW-1185">Reference proteome</keyword>
<dbReference type="Proteomes" id="UP000009096">
    <property type="component" value="Chromosome 5"/>
</dbReference>
<dbReference type="AlphaFoldDB" id="W7LLH0"/>
<accession>W7LLH0</accession>
<sequence length="123" mass="13964">MPTFFATFTSVWSALPTSLTCKLGRKLSAYEIIRKKATPIIGRHIDPCLLPLLQESPATFHVAEKLLRRRYPDLRLVGLECTENTDRQPGKYVLSITPAHSPSSCYREWTSSNRDSPRNGWDS</sequence>
<feature type="region of interest" description="Disordered" evidence="1">
    <location>
        <begin position="98"/>
        <end position="123"/>
    </location>
</feature>